<dbReference type="InterPro" id="IPR018958">
    <property type="entry name" value="Knr4/Smi1-like_dom"/>
</dbReference>
<accession>D4DSJ8</accession>
<dbReference type="EMBL" id="ADBF01000226">
    <property type="protein sequence ID" value="EFE49171.1"/>
    <property type="molecule type" value="Genomic_DNA"/>
</dbReference>
<organism evidence="2 3">
    <name type="scientific">Neisseria elongata subsp. glycolytica ATCC 29315</name>
    <dbReference type="NCBI Taxonomy" id="546263"/>
    <lineage>
        <taxon>Bacteria</taxon>
        <taxon>Pseudomonadati</taxon>
        <taxon>Pseudomonadota</taxon>
        <taxon>Betaproteobacteria</taxon>
        <taxon>Neisseriales</taxon>
        <taxon>Neisseriaceae</taxon>
        <taxon>Neisseria</taxon>
    </lineage>
</organism>
<comment type="caution">
    <text evidence="2">The sequence shown here is derived from an EMBL/GenBank/DDBJ whole genome shotgun (WGS) entry which is preliminary data.</text>
</comment>
<gene>
    <name evidence="2" type="ORF">NEIELOOT_02043</name>
</gene>
<dbReference type="Proteomes" id="UP000005536">
    <property type="component" value="Unassembled WGS sequence"/>
</dbReference>
<dbReference type="Gene3D" id="3.40.1580.10">
    <property type="entry name" value="SMI1/KNR4-like"/>
    <property type="match status" value="1"/>
</dbReference>
<evidence type="ECO:0000259" key="1">
    <source>
        <dbReference type="SMART" id="SM00860"/>
    </source>
</evidence>
<name>D4DSJ8_NEIEG</name>
<sequence>MNNEKLNIWRDEGKVSASIIEKFAENLGVTFPRSYIYLISEHDYLYPEEDCFIFIDNNKNTDDRNILFLGYKKDASCHENIYTYSCIDDEYGYGNQVVAFGISANGDYICFDYRKNSSNPSIVLMYHDEFYEDELGNTKMITVPIAPDFDSFIDKLYQDVD</sequence>
<feature type="domain" description="Knr4/Smi1-like" evidence="1">
    <location>
        <begin position="14"/>
        <end position="155"/>
    </location>
</feature>
<evidence type="ECO:0000313" key="2">
    <source>
        <dbReference type="EMBL" id="EFE49171.1"/>
    </source>
</evidence>
<dbReference type="SUPFAM" id="SSF160631">
    <property type="entry name" value="SMI1/KNR4-like"/>
    <property type="match status" value="1"/>
</dbReference>
<dbReference type="SMART" id="SM00860">
    <property type="entry name" value="SMI1_KNR4"/>
    <property type="match status" value="1"/>
</dbReference>
<dbReference type="AlphaFoldDB" id="D4DSJ8"/>
<reference evidence="2 3" key="1">
    <citation type="submission" date="2010-02" db="EMBL/GenBank/DDBJ databases">
        <authorList>
            <person name="Weinstock G."/>
            <person name="Sodergren E."/>
            <person name="Clifton S."/>
            <person name="Fulton L."/>
            <person name="Fulton B."/>
            <person name="Courtney L."/>
            <person name="Fronick C."/>
            <person name="Harrison M."/>
            <person name="Strong C."/>
            <person name="Farmer C."/>
            <person name="Delahaunty K."/>
            <person name="Markovic C."/>
            <person name="Hall O."/>
            <person name="Minx P."/>
            <person name="Tomlinson C."/>
            <person name="Mitreva M."/>
            <person name="Nelson J."/>
            <person name="Hou S."/>
            <person name="Wollam A."/>
            <person name="Pepin K.H."/>
            <person name="Johnson M."/>
            <person name="Bhonagiri V."/>
            <person name="Zhang X."/>
            <person name="Suruliraj S."/>
            <person name="Warren W."/>
            <person name="Chinwalla A."/>
            <person name="Mardis E.R."/>
            <person name="Wilson R.K."/>
        </authorList>
    </citation>
    <scope>NUCLEOTIDE SEQUENCE [LARGE SCALE GENOMIC DNA]</scope>
    <source>
        <strain evidence="2 3">ATCC 29315</strain>
    </source>
</reference>
<proteinExistence type="predicted"/>
<dbReference type="InterPro" id="IPR037883">
    <property type="entry name" value="Knr4/Smi1-like_sf"/>
</dbReference>
<dbReference type="Pfam" id="PF09346">
    <property type="entry name" value="SMI1_KNR4"/>
    <property type="match status" value="1"/>
</dbReference>
<evidence type="ECO:0000313" key="3">
    <source>
        <dbReference type="Proteomes" id="UP000005536"/>
    </source>
</evidence>
<protein>
    <submittedName>
        <fullName evidence="2">SMI1 / KNR4 family protein</fullName>
    </submittedName>
</protein>